<keyword evidence="7" id="KW-0539">Nucleus</keyword>
<evidence type="ECO:0000256" key="7">
    <source>
        <dbReference type="ARBA" id="ARBA00023242"/>
    </source>
</evidence>
<dbReference type="InterPro" id="IPR045249">
    <property type="entry name" value="HARBI1-like"/>
</dbReference>
<dbReference type="GO" id="GO:0004518">
    <property type="term" value="F:nuclease activity"/>
    <property type="evidence" value="ECO:0007669"/>
    <property type="project" value="UniProtKB-KW"/>
</dbReference>
<dbReference type="AlphaFoldDB" id="A0A6J2X7X1"/>
<evidence type="ECO:0000259" key="8">
    <source>
        <dbReference type="Pfam" id="PF13359"/>
    </source>
</evidence>
<dbReference type="RefSeq" id="XP_030747090.1">
    <property type="nucleotide sequence ID" value="XM_030891230.1"/>
</dbReference>
<dbReference type="Proteomes" id="UP000504635">
    <property type="component" value="Unplaced"/>
</dbReference>
<dbReference type="Pfam" id="PF13359">
    <property type="entry name" value="DDE_Tnp_4"/>
    <property type="match status" value="1"/>
</dbReference>
<dbReference type="InterPro" id="IPR027806">
    <property type="entry name" value="HARBI1_dom"/>
</dbReference>
<evidence type="ECO:0000256" key="6">
    <source>
        <dbReference type="ARBA" id="ARBA00022801"/>
    </source>
</evidence>
<comment type="similarity">
    <text evidence="3">Belongs to the HARBI1 family.</text>
</comment>
<keyword evidence="4" id="KW-0540">Nuclease</keyword>
<evidence type="ECO:0000256" key="2">
    <source>
        <dbReference type="ARBA" id="ARBA00004123"/>
    </source>
</evidence>
<organism evidence="9 10">
    <name type="scientific">Sitophilus oryzae</name>
    <name type="common">Rice weevil</name>
    <name type="synonym">Curculio oryzae</name>
    <dbReference type="NCBI Taxonomy" id="7048"/>
    <lineage>
        <taxon>Eukaryota</taxon>
        <taxon>Metazoa</taxon>
        <taxon>Ecdysozoa</taxon>
        <taxon>Arthropoda</taxon>
        <taxon>Hexapoda</taxon>
        <taxon>Insecta</taxon>
        <taxon>Pterygota</taxon>
        <taxon>Neoptera</taxon>
        <taxon>Endopterygota</taxon>
        <taxon>Coleoptera</taxon>
        <taxon>Polyphaga</taxon>
        <taxon>Cucujiformia</taxon>
        <taxon>Curculionidae</taxon>
        <taxon>Dryophthorinae</taxon>
        <taxon>Sitophilus</taxon>
    </lineage>
</organism>
<evidence type="ECO:0000256" key="5">
    <source>
        <dbReference type="ARBA" id="ARBA00022723"/>
    </source>
</evidence>
<comment type="subcellular location">
    <subcellularLocation>
        <location evidence="2">Nucleus</location>
    </subcellularLocation>
</comment>
<dbReference type="GO" id="GO:0016787">
    <property type="term" value="F:hydrolase activity"/>
    <property type="evidence" value="ECO:0007669"/>
    <property type="project" value="UniProtKB-KW"/>
</dbReference>
<comment type="cofactor">
    <cofactor evidence="1">
        <name>a divalent metal cation</name>
        <dbReference type="ChEBI" id="CHEBI:60240"/>
    </cofactor>
</comment>
<evidence type="ECO:0000256" key="1">
    <source>
        <dbReference type="ARBA" id="ARBA00001968"/>
    </source>
</evidence>
<dbReference type="GO" id="GO:0046872">
    <property type="term" value="F:metal ion binding"/>
    <property type="evidence" value="ECO:0007669"/>
    <property type="project" value="UniProtKB-KW"/>
</dbReference>
<evidence type="ECO:0000256" key="4">
    <source>
        <dbReference type="ARBA" id="ARBA00022722"/>
    </source>
</evidence>
<keyword evidence="6" id="KW-0378">Hydrolase</keyword>
<sequence>MAAEEEERLEDFRNQNIERPIMRDGSDPFSIEDVRFVELFRLNKDMAQYVYNGIGPNMVQTNNPVAIPSILKFFGVLRFLATGAYQRVIGCGFDISMSQQSISRAVEEVTTTITNTFSEQWINFPTTEASKNNIKQGFMAAFNFPGVIGAVDCTHVEIVRPSMEEHNYLNRKGYHSKNIQLICDHQLKILNINIRYAGATHDAYIWRNSRVREQLERNYERGERNSWLLGDSGYPQEPWLMTPIGNALPNTPEHRYTQAQIRARNSVERCIGVLKGRFLCLSKIMRYSPEKVGNIFNDCGILHNICLNGVLDFDLPLPPPADDPDNNVFNNRGDGHISRQNLIQRYFT</sequence>
<evidence type="ECO:0000256" key="3">
    <source>
        <dbReference type="ARBA" id="ARBA00006958"/>
    </source>
</evidence>
<keyword evidence="5" id="KW-0479">Metal-binding</keyword>
<dbReference type="KEGG" id="soy:115875714"/>
<dbReference type="PANTHER" id="PTHR22930">
    <property type="match status" value="1"/>
</dbReference>
<evidence type="ECO:0000313" key="10">
    <source>
        <dbReference type="RefSeq" id="XP_030747090.1"/>
    </source>
</evidence>
<dbReference type="PANTHER" id="PTHR22930:SF85">
    <property type="entry name" value="GH03217P-RELATED"/>
    <property type="match status" value="1"/>
</dbReference>
<keyword evidence="9" id="KW-1185">Reference proteome</keyword>
<dbReference type="OrthoDB" id="6757863at2759"/>
<dbReference type="GeneID" id="115875714"/>
<proteinExistence type="inferred from homology"/>
<evidence type="ECO:0000313" key="9">
    <source>
        <dbReference type="Proteomes" id="UP000504635"/>
    </source>
</evidence>
<name>A0A6J2X7X1_SITOR</name>
<reference evidence="10" key="1">
    <citation type="submission" date="2025-08" db="UniProtKB">
        <authorList>
            <consortium name="RefSeq"/>
        </authorList>
    </citation>
    <scope>IDENTIFICATION</scope>
    <source>
        <tissue evidence="10">Gonads</tissue>
    </source>
</reference>
<protein>
    <submittedName>
        <fullName evidence="10">Nuclease HARBI1</fullName>
    </submittedName>
</protein>
<dbReference type="GO" id="GO:0005634">
    <property type="term" value="C:nucleus"/>
    <property type="evidence" value="ECO:0007669"/>
    <property type="project" value="UniProtKB-SubCell"/>
</dbReference>
<gene>
    <name evidence="10" type="primary">LOC115875714</name>
</gene>
<feature type="domain" description="DDE Tnp4" evidence="8">
    <location>
        <begin position="151"/>
        <end position="304"/>
    </location>
</feature>
<accession>A0A6J2X7X1</accession>
<dbReference type="InParanoid" id="A0A6J2X7X1"/>